<reference evidence="1" key="1">
    <citation type="submission" date="2023-05" db="EMBL/GenBank/DDBJ databases">
        <authorList>
            <person name="Stuckert A."/>
        </authorList>
    </citation>
    <scope>NUCLEOTIDE SEQUENCE</scope>
</reference>
<accession>A0ABN9DG24</accession>
<keyword evidence="2" id="KW-1185">Reference proteome</keyword>
<evidence type="ECO:0000313" key="2">
    <source>
        <dbReference type="Proteomes" id="UP001162483"/>
    </source>
</evidence>
<feature type="non-terminal residue" evidence="1">
    <location>
        <position position="72"/>
    </location>
</feature>
<comment type="caution">
    <text evidence="1">The sequence shown here is derived from an EMBL/GenBank/DDBJ whole genome shotgun (WGS) entry which is preliminary data.</text>
</comment>
<protein>
    <submittedName>
        <fullName evidence="1">Uncharacterized protein</fullName>
    </submittedName>
</protein>
<dbReference type="Proteomes" id="UP001162483">
    <property type="component" value="Unassembled WGS sequence"/>
</dbReference>
<sequence length="72" mass="8292">MSLLTSLLQLKSVNDHRGHMVQSYSQQPCTMSQAVTNHKSHSISQWLQECSQRKRNDCFYSLYGGKSNQCKK</sequence>
<gene>
    <name evidence="1" type="ORF">SPARVUS_LOCUS7256144</name>
</gene>
<evidence type="ECO:0000313" key="1">
    <source>
        <dbReference type="EMBL" id="CAI9571540.1"/>
    </source>
</evidence>
<name>A0ABN9DG24_9NEOB</name>
<organism evidence="1 2">
    <name type="scientific">Staurois parvus</name>
    <dbReference type="NCBI Taxonomy" id="386267"/>
    <lineage>
        <taxon>Eukaryota</taxon>
        <taxon>Metazoa</taxon>
        <taxon>Chordata</taxon>
        <taxon>Craniata</taxon>
        <taxon>Vertebrata</taxon>
        <taxon>Euteleostomi</taxon>
        <taxon>Amphibia</taxon>
        <taxon>Batrachia</taxon>
        <taxon>Anura</taxon>
        <taxon>Neobatrachia</taxon>
        <taxon>Ranoidea</taxon>
        <taxon>Ranidae</taxon>
        <taxon>Staurois</taxon>
    </lineage>
</organism>
<dbReference type="EMBL" id="CATNWA010014409">
    <property type="protein sequence ID" value="CAI9571540.1"/>
    <property type="molecule type" value="Genomic_DNA"/>
</dbReference>
<proteinExistence type="predicted"/>